<protein>
    <submittedName>
        <fullName evidence="3">ParM/StbA family protein</fullName>
    </submittedName>
</protein>
<feature type="domain" description="Actin-like protein N-terminal" evidence="1">
    <location>
        <begin position="11"/>
        <end position="156"/>
    </location>
</feature>
<evidence type="ECO:0000259" key="1">
    <source>
        <dbReference type="Pfam" id="PF17989"/>
    </source>
</evidence>
<gene>
    <name evidence="3" type="ORF">K8I29_01910</name>
</gene>
<feature type="domain" description="Actin homologue MreB-like C-terminal" evidence="2">
    <location>
        <begin position="181"/>
        <end position="301"/>
    </location>
</feature>
<proteinExistence type="predicted"/>
<dbReference type="CDD" id="cd24025">
    <property type="entry name" value="ASKHA_NBD_ParM_pCBH-like"/>
    <property type="match status" value="1"/>
</dbReference>
<reference evidence="3" key="2">
    <citation type="submission" date="2021-08" db="EMBL/GenBank/DDBJ databases">
        <authorList>
            <person name="Dalcin Martins P."/>
        </authorList>
    </citation>
    <scope>NUCLEOTIDE SEQUENCE</scope>
    <source>
        <strain evidence="3">MAG_39</strain>
    </source>
</reference>
<dbReference type="Gene3D" id="3.30.420.40">
    <property type="match status" value="2"/>
</dbReference>
<dbReference type="Pfam" id="PF17989">
    <property type="entry name" value="ALP_N"/>
    <property type="match status" value="1"/>
</dbReference>
<dbReference type="SUPFAM" id="SSF53067">
    <property type="entry name" value="Actin-like ATPase domain"/>
    <property type="match status" value="2"/>
</dbReference>
<dbReference type="InterPro" id="IPR043129">
    <property type="entry name" value="ATPase_NBD"/>
</dbReference>
<comment type="caution">
    <text evidence="3">The sequence shown here is derived from an EMBL/GenBank/DDBJ whole genome shotgun (WGS) entry which is preliminary data.</text>
</comment>
<evidence type="ECO:0000313" key="4">
    <source>
        <dbReference type="Proteomes" id="UP000705867"/>
    </source>
</evidence>
<dbReference type="Pfam" id="PF21522">
    <property type="entry name" value="MreB-like_C"/>
    <property type="match status" value="1"/>
</dbReference>
<name>A0A953M125_9BACT</name>
<evidence type="ECO:0000313" key="3">
    <source>
        <dbReference type="EMBL" id="MBZ0154953.1"/>
    </source>
</evidence>
<dbReference type="InterPro" id="IPR040607">
    <property type="entry name" value="ALP_N"/>
</dbReference>
<sequence length="334" mass="37416">MTAERKILRLGLDIGYSATKGVWEGGYFRFPSVVGYAKDLNFSLKEGNSSVGDEVEYNSKRFFVGERAKFSDFPLQLKTRDWIESDIYAALMISALKRFMEGINLYEIEKIVIVTGLPVNYMRDKEKAEQVVLRVFSSIRINPEMVKVNVIPQPFGAFFHFFFDSDGGVNRNAPHARRFGVLDIGHGTTDWILVENARNYLEKASGSVPIGTYTLYDMLCTALMNEYGLDHFTIADAEACIESKQLKVAGQIRNISHIVNNVLEQIGLRITGTVKSKWSSEGEIDLLLLEGGGAELLHHYLSSIAHSTFKAEDPQMANARGYYKRSVMLAKAAA</sequence>
<accession>A0A953M125</accession>
<organism evidence="3 4">
    <name type="scientific">Candidatus Nitrobium versatile</name>
    <dbReference type="NCBI Taxonomy" id="2884831"/>
    <lineage>
        <taxon>Bacteria</taxon>
        <taxon>Pseudomonadati</taxon>
        <taxon>Nitrospirota</taxon>
        <taxon>Nitrospiria</taxon>
        <taxon>Nitrospirales</taxon>
        <taxon>Nitrospiraceae</taxon>
        <taxon>Candidatus Nitrobium</taxon>
    </lineage>
</organism>
<reference evidence="3" key="1">
    <citation type="journal article" date="2021" name="bioRxiv">
        <title>Unraveling nitrogen, sulfur and carbon metabolic pathways and microbial community transcriptional responses to substrate deprivation and toxicity stresses in a bioreactor mimicking anoxic brackish coastal sediment conditions.</title>
        <authorList>
            <person name="Martins P.D."/>
            <person name="Echeveste M.J."/>
            <person name="Arshad A."/>
            <person name="Kurth J."/>
            <person name="Ouboter H."/>
            <person name="Jetten M.S.M."/>
            <person name="Welte C.U."/>
        </authorList>
    </citation>
    <scope>NUCLEOTIDE SEQUENCE</scope>
    <source>
        <strain evidence="3">MAG_39</strain>
    </source>
</reference>
<dbReference type="InterPro" id="IPR049067">
    <property type="entry name" value="MreB-like_C"/>
</dbReference>
<dbReference type="EMBL" id="JAIOIV010000016">
    <property type="protein sequence ID" value="MBZ0154953.1"/>
    <property type="molecule type" value="Genomic_DNA"/>
</dbReference>
<dbReference type="Proteomes" id="UP000705867">
    <property type="component" value="Unassembled WGS sequence"/>
</dbReference>
<evidence type="ECO:0000259" key="2">
    <source>
        <dbReference type="Pfam" id="PF21522"/>
    </source>
</evidence>
<dbReference type="AlphaFoldDB" id="A0A953M125"/>